<dbReference type="InterPro" id="IPR008974">
    <property type="entry name" value="TRAF-like"/>
</dbReference>
<feature type="domain" description="RING-type" evidence="7">
    <location>
        <begin position="37"/>
        <end position="78"/>
    </location>
</feature>
<dbReference type="Pfam" id="PF00643">
    <property type="entry name" value="zf-B_box"/>
    <property type="match status" value="1"/>
</dbReference>
<evidence type="ECO:0000259" key="7">
    <source>
        <dbReference type="PROSITE" id="PS50089"/>
    </source>
</evidence>
<dbReference type="GO" id="GO:0006513">
    <property type="term" value="P:protein monoubiquitination"/>
    <property type="evidence" value="ECO:0007669"/>
    <property type="project" value="TreeGrafter"/>
</dbReference>
<feature type="compositionally biased region" description="Acidic residues" evidence="6">
    <location>
        <begin position="450"/>
        <end position="471"/>
    </location>
</feature>
<feature type="domain" description="MATH" evidence="9">
    <location>
        <begin position="292"/>
        <end position="416"/>
    </location>
</feature>
<feature type="coiled-coil region" evidence="5">
    <location>
        <begin position="605"/>
        <end position="632"/>
    </location>
</feature>
<reference evidence="10" key="1">
    <citation type="submission" date="2023-07" db="EMBL/GenBank/DDBJ databases">
        <authorList>
            <consortium name="AG Swart"/>
            <person name="Singh M."/>
            <person name="Singh A."/>
            <person name="Seah K."/>
            <person name="Emmerich C."/>
        </authorList>
    </citation>
    <scope>NUCLEOTIDE SEQUENCE</scope>
    <source>
        <strain evidence="10">DP1</strain>
    </source>
</reference>
<keyword evidence="2" id="KW-0963">Cytoplasm</keyword>
<dbReference type="GO" id="GO:0061630">
    <property type="term" value="F:ubiquitin protein ligase activity"/>
    <property type="evidence" value="ECO:0007669"/>
    <property type="project" value="TreeGrafter"/>
</dbReference>
<dbReference type="GO" id="GO:0005778">
    <property type="term" value="C:peroxisomal membrane"/>
    <property type="evidence" value="ECO:0007669"/>
    <property type="project" value="TreeGrafter"/>
</dbReference>
<gene>
    <name evidence="10" type="ORF">ECRASSUSDP1_LOCUS27787</name>
</gene>
<evidence type="ECO:0000256" key="4">
    <source>
        <dbReference type="PROSITE-ProRule" id="PRU00024"/>
    </source>
</evidence>
<evidence type="ECO:0000259" key="9">
    <source>
        <dbReference type="PROSITE" id="PS50144"/>
    </source>
</evidence>
<dbReference type="GO" id="GO:0008270">
    <property type="term" value="F:zinc ion binding"/>
    <property type="evidence" value="ECO:0007669"/>
    <property type="project" value="UniProtKB-KW"/>
</dbReference>
<dbReference type="SUPFAM" id="SSF49599">
    <property type="entry name" value="TRAF domain-like"/>
    <property type="match status" value="1"/>
</dbReference>
<proteinExistence type="predicted"/>
<dbReference type="Proteomes" id="UP001295684">
    <property type="component" value="Unassembled WGS sequence"/>
</dbReference>
<evidence type="ECO:0000256" key="6">
    <source>
        <dbReference type="SAM" id="MobiDB-lite"/>
    </source>
</evidence>
<dbReference type="Gene3D" id="3.30.40.10">
    <property type="entry name" value="Zinc/RING finger domain, C3HC4 (zinc finger)"/>
    <property type="match status" value="1"/>
</dbReference>
<dbReference type="AlphaFoldDB" id="A0AAD2DB23"/>
<dbReference type="Gene3D" id="3.30.160.60">
    <property type="entry name" value="Classic Zinc Finger"/>
    <property type="match status" value="1"/>
</dbReference>
<dbReference type="InterPro" id="IPR002083">
    <property type="entry name" value="MATH/TRAF_dom"/>
</dbReference>
<protein>
    <submittedName>
        <fullName evidence="10">Uncharacterized protein</fullName>
    </submittedName>
</protein>
<dbReference type="GO" id="GO:0051865">
    <property type="term" value="P:protein autoubiquitination"/>
    <property type="evidence" value="ECO:0007669"/>
    <property type="project" value="TreeGrafter"/>
</dbReference>
<evidence type="ECO:0000313" key="10">
    <source>
        <dbReference type="EMBL" id="CAI2386183.1"/>
    </source>
</evidence>
<dbReference type="Pfam" id="PF22486">
    <property type="entry name" value="MATH_2"/>
    <property type="match status" value="1"/>
</dbReference>
<dbReference type="GO" id="GO:0005164">
    <property type="term" value="F:tumor necrosis factor receptor binding"/>
    <property type="evidence" value="ECO:0007669"/>
    <property type="project" value="TreeGrafter"/>
</dbReference>
<dbReference type="InterPro" id="IPR013083">
    <property type="entry name" value="Znf_RING/FYVE/PHD"/>
</dbReference>
<accession>A0AAD2DB23</accession>
<keyword evidence="5" id="KW-0175">Coiled coil</keyword>
<dbReference type="EMBL" id="CAMPGE010028674">
    <property type="protein sequence ID" value="CAI2386183.1"/>
    <property type="molecule type" value="Genomic_DNA"/>
</dbReference>
<dbReference type="PROSITE" id="PS50144">
    <property type="entry name" value="MATH"/>
    <property type="match status" value="1"/>
</dbReference>
<dbReference type="CDD" id="cd16619">
    <property type="entry name" value="mRING-HC-C4C4_TRIM37_C-VIII"/>
    <property type="match status" value="1"/>
</dbReference>
<name>A0AAD2DB23_EUPCR</name>
<comment type="caution">
    <text evidence="10">The sequence shown here is derived from an EMBL/GenBank/DDBJ whole genome shotgun (WGS) entry which is preliminary data.</text>
</comment>
<dbReference type="PROSITE" id="PS50089">
    <property type="entry name" value="ZF_RING_2"/>
    <property type="match status" value="1"/>
</dbReference>
<dbReference type="SUPFAM" id="SSF57845">
    <property type="entry name" value="B-box zinc-binding domain"/>
    <property type="match status" value="1"/>
</dbReference>
<evidence type="ECO:0000256" key="5">
    <source>
        <dbReference type="SAM" id="Coils"/>
    </source>
</evidence>
<keyword evidence="4" id="KW-0863">Zinc-finger</keyword>
<dbReference type="SMART" id="SM00061">
    <property type="entry name" value="MATH"/>
    <property type="match status" value="1"/>
</dbReference>
<sequence length="754" mass="88116">MERLQQMSRELSLQEETKNMDYKRETIKKNLTEIFQCYICYSKITKDAMLCPHCSKLCCKTCIHKWLMERKSECPHCRHSLTTRQLVNLRFASDLSNAIDFIPELDLDDDENCKEHKSELSYFCKDCGTPICSDCAIIGDKHRGHGIEKIQNIYESHKSKIKTERDILSDKLEDMFTQVRSIECHIDSITQAKEEKCRKIVEKIHQTLDEQMKERILNLLGKKEKLTMDISKIEECQNKVKFEVDSCSKLKLINKSEKVVDHIRGVSNQIISHQYKLDPEQLLFKSDLCPEYLKGVFIIVNYPQMIEEKEIIYSEPLVHYGITWRLKVYPNGNGQAKGNYLSVFLEMVKGNSSSAKYDYKIEMENLQNPLISVSREYTSEFEVGECWGYNRFYRTESIINEGFIDEENSLKLEFFVRASSYSQHCEDQDKYIKRLESKVAKLEQKCDENDINLSDEEEKESEKDEATDEELDKLPMSESKRKEDELSDDDNLVLEERKNDQDQEEDSKSDSDAKSIDDSLQDNEEQRKVEEAVNGDLEQIKNEISNKMEQRVSIEEIQERMEEYKLNFDVRNIMSDSHSEHLKNLELAEAYRSPNHSIEDDIEHKELSEANIEHITSELAQAESQIKRITSVNDTFKHTFEDEEHKFEDSDDDFNADISVDTSEGSLSRDGTEELKSSYAEYDYMNNHLVEVSPDSPIEQKDRINYTQLNSQIAFPNIGEGSQPEISLQDDDYTSDQIESLIRRTSERLRKNRE</sequence>
<dbReference type="SMART" id="SM00336">
    <property type="entry name" value="BBOX"/>
    <property type="match status" value="1"/>
</dbReference>
<evidence type="ECO:0000256" key="1">
    <source>
        <dbReference type="ARBA" id="ARBA00004496"/>
    </source>
</evidence>
<dbReference type="GO" id="GO:0070842">
    <property type="term" value="P:aggresome assembly"/>
    <property type="evidence" value="ECO:0007669"/>
    <property type="project" value="TreeGrafter"/>
</dbReference>
<organism evidence="10 11">
    <name type="scientific">Euplotes crassus</name>
    <dbReference type="NCBI Taxonomy" id="5936"/>
    <lineage>
        <taxon>Eukaryota</taxon>
        <taxon>Sar</taxon>
        <taxon>Alveolata</taxon>
        <taxon>Ciliophora</taxon>
        <taxon>Intramacronucleata</taxon>
        <taxon>Spirotrichea</taxon>
        <taxon>Hypotrichia</taxon>
        <taxon>Euplotida</taxon>
        <taxon>Euplotidae</taxon>
        <taxon>Moneuplotes</taxon>
    </lineage>
</organism>
<dbReference type="PANTHER" id="PTHR36754">
    <property type="entry name" value="E3 UBIQUITIN-PROTEIN LIGASE TRIM37"/>
    <property type="match status" value="1"/>
</dbReference>
<dbReference type="InterPro" id="IPR000315">
    <property type="entry name" value="Znf_B-box"/>
</dbReference>
<dbReference type="InterPro" id="IPR001841">
    <property type="entry name" value="Znf_RING"/>
</dbReference>
<comment type="subcellular location">
    <subcellularLocation>
        <location evidence="1">Cytoplasm</location>
    </subcellularLocation>
</comment>
<feature type="region of interest" description="Disordered" evidence="6">
    <location>
        <begin position="643"/>
        <end position="672"/>
    </location>
</feature>
<dbReference type="GO" id="GO:0031625">
    <property type="term" value="F:ubiquitin protein ligase binding"/>
    <property type="evidence" value="ECO:0007669"/>
    <property type="project" value="TreeGrafter"/>
</dbReference>
<evidence type="ECO:0000259" key="8">
    <source>
        <dbReference type="PROSITE" id="PS50119"/>
    </source>
</evidence>
<feature type="domain" description="B box-type" evidence="8">
    <location>
        <begin position="108"/>
        <end position="150"/>
    </location>
</feature>
<dbReference type="GO" id="GO:0016235">
    <property type="term" value="C:aggresome"/>
    <property type="evidence" value="ECO:0007669"/>
    <property type="project" value="TreeGrafter"/>
</dbReference>
<dbReference type="Gene3D" id="2.60.210.10">
    <property type="entry name" value="Apoptosis, Tumor Necrosis Factor Receptor Associated Protein 2, Chain A"/>
    <property type="match status" value="1"/>
</dbReference>
<dbReference type="SUPFAM" id="SSF57850">
    <property type="entry name" value="RING/U-box"/>
    <property type="match status" value="1"/>
</dbReference>
<dbReference type="InterPro" id="IPR053003">
    <property type="entry name" value="TRIM_RBCC_E3_ubiq-ligases"/>
</dbReference>
<evidence type="ECO:0000256" key="3">
    <source>
        <dbReference type="ARBA" id="ARBA00022723"/>
    </source>
</evidence>
<keyword evidence="3" id="KW-0479">Metal-binding</keyword>
<feature type="compositionally biased region" description="Basic and acidic residues" evidence="6">
    <location>
        <begin position="472"/>
        <end position="484"/>
    </location>
</feature>
<keyword evidence="4" id="KW-0862">Zinc</keyword>
<evidence type="ECO:0000256" key="2">
    <source>
        <dbReference type="ARBA" id="ARBA00022490"/>
    </source>
</evidence>
<keyword evidence="11" id="KW-1185">Reference proteome</keyword>
<feature type="compositionally biased region" description="Basic and acidic residues" evidence="6">
    <location>
        <begin position="494"/>
        <end position="517"/>
    </location>
</feature>
<dbReference type="PROSITE" id="PS50119">
    <property type="entry name" value="ZF_BBOX"/>
    <property type="match status" value="1"/>
</dbReference>
<feature type="region of interest" description="Disordered" evidence="6">
    <location>
        <begin position="450"/>
        <end position="534"/>
    </location>
</feature>
<dbReference type="PANTHER" id="PTHR36754:SF2">
    <property type="entry name" value="E3 UBIQUITIN-PROTEIN LIGASE TRIM37"/>
    <property type="match status" value="1"/>
</dbReference>
<evidence type="ECO:0000313" key="11">
    <source>
        <dbReference type="Proteomes" id="UP001295684"/>
    </source>
</evidence>
<dbReference type="CDD" id="cd19756">
    <property type="entry name" value="Bbox2"/>
    <property type="match status" value="1"/>
</dbReference>